<dbReference type="InterPro" id="IPR050909">
    <property type="entry name" value="Bact_Autotransporter_VF"/>
</dbReference>
<protein>
    <submittedName>
        <fullName evidence="6">Large exoproteins involved in heme utilization or adhesion</fullName>
    </submittedName>
</protein>
<dbReference type="AlphaFoldDB" id="A0A3B1CQY4"/>
<dbReference type="InterPro" id="IPR008638">
    <property type="entry name" value="FhaB/CdiA-like_TPS"/>
</dbReference>
<keyword evidence="3" id="KW-0732">Signal</keyword>
<dbReference type="Pfam" id="PF05860">
    <property type="entry name" value="TPS"/>
    <property type="match status" value="1"/>
</dbReference>
<dbReference type="InterPro" id="IPR012334">
    <property type="entry name" value="Pectin_lyas_fold"/>
</dbReference>
<dbReference type="GO" id="GO:0005576">
    <property type="term" value="C:extracellular region"/>
    <property type="evidence" value="ECO:0007669"/>
    <property type="project" value="UniProtKB-SubCell"/>
</dbReference>
<dbReference type="InterPro" id="IPR011050">
    <property type="entry name" value="Pectin_lyase_fold/virulence"/>
</dbReference>
<evidence type="ECO:0000256" key="2">
    <source>
        <dbReference type="ARBA" id="ARBA00022525"/>
    </source>
</evidence>
<feature type="transmembrane region" description="Helical" evidence="4">
    <location>
        <begin position="42"/>
        <end position="64"/>
    </location>
</feature>
<dbReference type="Gene3D" id="2.160.20.10">
    <property type="entry name" value="Single-stranded right-handed beta-helix, Pectin lyase-like"/>
    <property type="match status" value="1"/>
</dbReference>
<evidence type="ECO:0000259" key="5">
    <source>
        <dbReference type="SMART" id="SM00912"/>
    </source>
</evidence>
<accession>A0A3B1CQY4</accession>
<evidence type="ECO:0000256" key="1">
    <source>
        <dbReference type="ARBA" id="ARBA00004613"/>
    </source>
</evidence>
<name>A0A3B1CQY4_9ZZZZ</name>
<keyword evidence="4" id="KW-1133">Transmembrane helix</keyword>
<feature type="domain" description="Filamentous haemagglutinin FhaB/tRNA nuclease CdiA-like TPS" evidence="5">
    <location>
        <begin position="61"/>
        <end position="174"/>
    </location>
</feature>
<evidence type="ECO:0000256" key="4">
    <source>
        <dbReference type="SAM" id="Phobius"/>
    </source>
</evidence>
<dbReference type="PANTHER" id="PTHR12338:SF8">
    <property type="entry name" value="HEME_HEMOPEXIN-BINDING PROTEIN"/>
    <property type="match status" value="1"/>
</dbReference>
<keyword evidence="4" id="KW-0472">Membrane</keyword>
<keyword evidence="2" id="KW-0964">Secreted</keyword>
<dbReference type="NCBIfam" id="TIGR01901">
    <property type="entry name" value="adhes_NPXG"/>
    <property type="match status" value="1"/>
</dbReference>
<evidence type="ECO:0000313" key="6">
    <source>
        <dbReference type="EMBL" id="VAX32509.1"/>
    </source>
</evidence>
<dbReference type="SUPFAM" id="SSF51126">
    <property type="entry name" value="Pectin lyase-like"/>
    <property type="match status" value="1"/>
</dbReference>
<evidence type="ECO:0000256" key="3">
    <source>
        <dbReference type="ARBA" id="ARBA00022729"/>
    </source>
</evidence>
<sequence length="667" mass="69302">MNTIQKSQQMFPDLFAASRSANKPPERRRKLVFGTPRKPGNVMIFMVSFMTYLLGIFPSMLYALPTDPSVRAGDVTIHQHTSGALEIHQATDKAIIDWRSFSIPENERVDFLLPSASGVTLNRVTGNEPSAIFGKLTSNGNLFLINPNGILFGAGSQVDVRGLLATTSDIRNEDFLLGNYNFNIPSSQNSTVVNRGTLTAQQGGFVHLVAPGVLNDGIINARLGQVTLASGNVFTLDLYGDQMINFGLGSQIAQEVIGLDGKVLKSLVSNSGKIFADGGRVLLNVNAAQGVVDQVINMSGIIQAQTAENINGTIVLRGGDAGQVEVSGTLDASGYGTGETGGTIHVFGDDIALLDRALLDASGNAGGGEILVGGDYQGLGSYQTASRVYVGRDVSIFNDAIVTGQGGRSIFWADRRMRFFGSVYARGGREWGDGGFVEVSGKEELFFDGWADTSAVNGLMGNLLLDPDDIIIADGSGPSASAATTFTIFEETLEALSGNTNIELLATNSITLNNLSDNLLSLNISGSVTMTATNGAITFADTNDKIKANQNINLNAGGTLTLGSLESTEGNITLTGSNFSLGGNLNSVLGTTTLTSSQGITLQTSLNSTGNTVLNAGTAITLASGISVTSGGTLVLNSASGTNAQGAVTVSSANGLTINDNFTSAGA</sequence>
<dbReference type="PANTHER" id="PTHR12338">
    <property type="entry name" value="AUTOTRANSPORTER"/>
    <property type="match status" value="1"/>
</dbReference>
<proteinExistence type="predicted"/>
<organism evidence="6">
    <name type="scientific">hydrothermal vent metagenome</name>
    <dbReference type="NCBI Taxonomy" id="652676"/>
    <lineage>
        <taxon>unclassified sequences</taxon>
        <taxon>metagenomes</taxon>
        <taxon>ecological metagenomes</taxon>
    </lineage>
</organism>
<reference evidence="6" key="1">
    <citation type="submission" date="2018-06" db="EMBL/GenBank/DDBJ databases">
        <authorList>
            <person name="Zhirakovskaya E."/>
        </authorList>
    </citation>
    <scope>NUCLEOTIDE SEQUENCE</scope>
</reference>
<dbReference type="EMBL" id="UOGG01000207">
    <property type="protein sequence ID" value="VAX32509.1"/>
    <property type="molecule type" value="Genomic_DNA"/>
</dbReference>
<feature type="non-terminal residue" evidence="6">
    <location>
        <position position="667"/>
    </location>
</feature>
<dbReference type="SMART" id="SM00912">
    <property type="entry name" value="Haemagg_act"/>
    <property type="match status" value="1"/>
</dbReference>
<keyword evidence="4" id="KW-0812">Transmembrane</keyword>
<comment type="subcellular location">
    <subcellularLocation>
        <location evidence="1">Secreted</location>
    </subcellularLocation>
</comment>
<gene>
    <name evidence="6" type="ORF">MNBD_NITROSPINAE05-643</name>
</gene>